<keyword evidence="3" id="KW-1185">Reference proteome</keyword>
<dbReference type="Proteomes" id="UP001408789">
    <property type="component" value="Unassembled WGS sequence"/>
</dbReference>
<feature type="region of interest" description="Disordered" evidence="1">
    <location>
        <begin position="51"/>
        <end position="98"/>
    </location>
</feature>
<organism evidence="2 3">
    <name type="scientific">Deinandra increscens subsp. villosa</name>
    <dbReference type="NCBI Taxonomy" id="3103831"/>
    <lineage>
        <taxon>Eukaryota</taxon>
        <taxon>Viridiplantae</taxon>
        <taxon>Streptophyta</taxon>
        <taxon>Embryophyta</taxon>
        <taxon>Tracheophyta</taxon>
        <taxon>Spermatophyta</taxon>
        <taxon>Magnoliopsida</taxon>
        <taxon>eudicotyledons</taxon>
        <taxon>Gunneridae</taxon>
        <taxon>Pentapetalae</taxon>
        <taxon>asterids</taxon>
        <taxon>campanulids</taxon>
        <taxon>Asterales</taxon>
        <taxon>Asteraceae</taxon>
        <taxon>Asteroideae</taxon>
        <taxon>Heliantheae alliance</taxon>
        <taxon>Madieae</taxon>
        <taxon>Madiinae</taxon>
        <taxon>Deinandra</taxon>
    </lineage>
</organism>
<evidence type="ECO:0000256" key="1">
    <source>
        <dbReference type="SAM" id="MobiDB-lite"/>
    </source>
</evidence>
<dbReference type="AlphaFoldDB" id="A0AAP0D043"/>
<comment type="caution">
    <text evidence="2">The sequence shown here is derived from an EMBL/GenBank/DDBJ whole genome shotgun (WGS) entry which is preliminary data.</text>
</comment>
<evidence type="ECO:0000313" key="2">
    <source>
        <dbReference type="EMBL" id="KAK9063577.1"/>
    </source>
</evidence>
<proteinExistence type="predicted"/>
<gene>
    <name evidence="2" type="ORF">SSX86_017448</name>
</gene>
<evidence type="ECO:0000313" key="3">
    <source>
        <dbReference type="Proteomes" id="UP001408789"/>
    </source>
</evidence>
<accession>A0AAP0D043</accession>
<dbReference type="EMBL" id="JBCNJP010000018">
    <property type="protein sequence ID" value="KAK9063577.1"/>
    <property type="molecule type" value="Genomic_DNA"/>
</dbReference>
<feature type="compositionally biased region" description="Basic and acidic residues" evidence="1">
    <location>
        <begin position="78"/>
        <end position="91"/>
    </location>
</feature>
<sequence length="216" mass="24056">MTSKMYVGKGYSTYTNIPTQHGGYDHNPNHSSNRYAVETKTIDRVRAPASGYTDFAGSPSKVHSPTMSGSPKYAPTNHYEDYEPNHGRKYESSSPPVSANKYNRGYSFEEPNFRNLGPGYVKTGKNSGPNSSWMTTGPPATHHPLTTPTNNINEALGLLEESVYYSPRADPRRRGMLDDLSTRAQPVEAHRRYARPAFVAKQDAYNNFTTARPAFI</sequence>
<protein>
    <submittedName>
        <fullName evidence="2">Uncharacterized protein</fullName>
    </submittedName>
</protein>
<reference evidence="2 3" key="1">
    <citation type="submission" date="2024-04" db="EMBL/GenBank/DDBJ databases">
        <title>The reference genome of an endangered Asteraceae, Deinandra increscens subsp. villosa, native to the Central Coast of California.</title>
        <authorList>
            <person name="Guilliams M."/>
            <person name="Hasenstab-Lehman K."/>
            <person name="Meyer R."/>
            <person name="Mcevoy S."/>
        </authorList>
    </citation>
    <scope>NUCLEOTIDE SEQUENCE [LARGE SCALE GENOMIC DNA]</scope>
    <source>
        <tissue evidence="2">Leaf</tissue>
    </source>
</reference>
<name>A0AAP0D043_9ASTR</name>